<dbReference type="OrthoDB" id="9804590at2"/>
<dbReference type="Gene3D" id="2.40.50.1070">
    <property type="match status" value="1"/>
</dbReference>
<evidence type="ECO:0000256" key="5">
    <source>
        <dbReference type="PROSITE-ProRule" id="PRU10015"/>
    </source>
</evidence>
<dbReference type="Pfam" id="PF01938">
    <property type="entry name" value="TRAM"/>
    <property type="match status" value="1"/>
</dbReference>
<accession>Q1IVF7</accession>
<dbReference type="GO" id="GO:0070475">
    <property type="term" value="P:rRNA base methylation"/>
    <property type="evidence" value="ECO:0007669"/>
    <property type="project" value="TreeGrafter"/>
</dbReference>
<keyword evidence="3 4" id="KW-0949">S-adenosyl-L-methionine</keyword>
<comment type="similarity">
    <text evidence="4">Belongs to the class I-like SAM-binding methyltransferase superfamily. RNA M5U methyltransferase family.</text>
</comment>
<evidence type="ECO:0000313" key="7">
    <source>
        <dbReference type="EMBL" id="ABF39143.1"/>
    </source>
</evidence>
<dbReference type="EnsemblBacteria" id="ABF39143">
    <property type="protein sequence ID" value="ABF39143"/>
    <property type="gene ID" value="Acid345_0138"/>
</dbReference>
<feature type="active site" evidence="5">
    <location>
        <position position="399"/>
    </location>
</feature>
<dbReference type="Pfam" id="PF05958">
    <property type="entry name" value="tRNA_U5-meth_tr"/>
    <property type="match status" value="1"/>
</dbReference>
<feature type="active site" description="Nucleophile" evidence="4">
    <location>
        <position position="399"/>
    </location>
</feature>
<dbReference type="PROSITE" id="PS01230">
    <property type="entry name" value="TRMA_1"/>
    <property type="match status" value="1"/>
</dbReference>
<feature type="binding site" evidence="4">
    <location>
        <position position="308"/>
    </location>
    <ligand>
        <name>S-adenosyl-L-methionine</name>
        <dbReference type="ChEBI" id="CHEBI:59789"/>
    </ligand>
</feature>
<dbReference type="Gene3D" id="2.40.50.140">
    <property type="entry name" value="Nucleic acid-binding proteins"/>
    <property type="match status" value="1"/>
</dbReference>
<dbReference type="InterPro" id="IPR030391">
    <property type="entry name" value="MeTrfase_TrmA_CS"/>
</dbReference>
<organism evidence="7 8">
    <name type="scientific">Koribacter versatilis (strain Ellin345)</name>
    <dbReference type="NCBI Taxonomy" id="204669"/>
    <lineage>
        <taxon>Bacteria</taxon>
        <taxon>Pseudomonadati</taxon>
        <taxon>Acidobacteriota</taxon>
        <taxon>Terriglobia</taxon>
        <taxon>Terriglobales</taxon>
        <taxon>Candidatus Korobacteraceae</taxon>
        <taxon>Candidatus Korobacter</taxon>
    </lineage>
</organism>
<dbReference type="InterPro" id="IPR029063">
    <property type="entry name" value="SAM-dependent_MTases_sf"/>
</dbReference>
<feature type="domain" description="TRAM" evidence="6">
    <location>
        <begin position="1"/>
        <end position="59"/>
    </location>
</feature>
<dbReference type="SUPFAM" id="SSF53335">
    <property type="entry name" value="S-adenosyl-L-methionine-dependent methyltransferases"/>
    <property type="match status" value="1"/>
</dbReference>
<sequence>MVELKIEKLIYGGDGLARMHDAKLGRSKAVFLPFVAPGETVEAIIREQKPGFARAQAEKVLQPSEFRQTPPCPYFFKCGGCQYQHLQYAEQVKAKAQILEETLSRTAKLKLEQPIQTHAAEPLGYRNRTRMRVSHVPQFAIGYYRFGSHSLLPVEQCPISSPLINRVLQGLWAAGREERIAREVREVQFFANHDDSRLLLELYIDHHAEPDALQPMIETLRGKMPEIAGVAVFRGAPADDSEDQRAPLTRAKASPGVFFGERSLRYKTKRHEYQVSAGAFFQTNRFLLDEMAETVTRGHSGKLALDLYSGGGFFSLPLADQFEKVIAVEASGHSQADLKTNALRNVKAVRSGTEEFLRGEGRQLRPDLVVVDPPRAGLGEKTSHLIGRMSVGRVTYVSCDPATLSRDMKVLVESGFRVEEVHLFDLFPQTYHLESVLHLVR</sequence>
<dbReference type="InterPro" id="IPR012340">
    <property type="entry name" value="NA-bd_OB-fold"/>
</dbReference>
<dbReference type="PANTHER" id="PTHR11061">
    <property type="entry name" value="RNA M5U METHYLTRANSFERASE"/>
    <property type="match status" value="1"/>
</dbReference>
<evidence type="ECO:0000259" key="6">
    <source>
        <dbReference type="PROSITE" id="PS50926"/>
    </source>
</evidence>
<keyword evidence="2 4" id="KW-0808">Transferase</keyword>
<proteinExistence type="inferred from homology"/>
<dbReference type="PANTHER" id="PTHR11061:SF30">
    <property type="entry name" value="TRNA (URACIL(54)-C(5))-METHYLTRANSFERASE"/>
    <property type="match status" value="1"/>
</dbReference>
<dbReference type="AlphaFoldDB" id="Q1IVF7"/>
<keyword evidence="8" id="KW-1185">Reference proteome</keyword>
<dbReference type="Proteomes" id="UP000002432">
    <property type="component" value="Chromosome"/>
</dbReference>
<evidence type="ECO:0000256" key="1">
    <source>
        <dbReference type="ARBA" id="ARBA00022603"/>
    </source>
</evidence>
<dbReference type="EMBL" id="CP000360">
    <property type="protein sequence ID" value="ABF39143.1"/>
    <property type="molecule type" value="Genomic_DNA"/>
</dbReference>
<dbReference type="SUPFAM" id="SSF50249">
    <property type="entry name" value="Nucleic acid-binding proteins"/>
    <property type="match status" value="1"/>
</dbReference>
<dbReference type="KEGG" id="aba:Acid345_0138"/>
<feature type="binding site" evidence="4">
    <location>
        <position position="372"/>
    </location>
    <ligand>
        <name>S-adenosyl-L-methionine</name>
        <dbReference type="ChEBI" id="CHEBI:59789"/>
    </ligand>
</feature>
<dbReference type="HOGENOM" id="CLU_014689_7_0_0"/>
<dbReference type="InterPro" id="IPR002792">
    <property type="entry name" value="TRAM_dom"/>
</dbReference>
<dbReference type="STRING" id="204669.Acid345_0138"/>
<reference evidence="7 8" key="1">
    <citation type="journal article" date="2009" name="Appl. Environ. Microbiol.">
        <title>Three genomes from the phylum Acidobacteria provide insight into the lifestyles of these microorganisms in soils.</title>
        <authorList>
            <person name="Ward N.L."/>
            <person name="Challacombe J.F."/>
            <person name="Janssen P.H."/>
            <person name="Henrissat B."/>
            <person name="Coutinho P.M."/>
            <person name="Wu M."/>
            <person name="Xie G."/>
            <person name="Haft D.H."/>
            <person name="Sait M."/>
            <person name="Badger J."/>
            <person name="Barabote R.D."/>
            <person name="Bradley B."/>
            <person name="Brettin T.S."/>
            <person name="Brinkac L.M."/>
            <person name="Bruce D."/>
            <person name="Creasy T."/>
            <person name="Daugherty S.C."/>
            <person name="Davidsen T.M."/>
            <person name="DeBoy R.T."/>
            <person name="Detter J.C."/>
            <person name="Dodson R.J."/>
            <person name="Durkin A.S."/>
            <person name="Ganapathy A."/>
            <person name="Gwinn-Giglio M."/>
            <person name="Han C.S."/>
            <person name="Khouri H."/>
            <person name="Kiss H."/>
            <person name="Kothari S.P."/>
            <person name="Madupu R."/>
            <person name="Nelson K.E."/>
            <person name="Nelson W.C."/>
            <person name="Paulsen I."/>
            <person name="Penn K."/>
            <person name="Ren Q."/>
            <person name="Rosovitz M.J."/>
            <person name="Selengut J.D."/>
            <person name="Shrivastava S."/>
            <person name="Sullivan S.A."/>
            <person name="Tapia R."/>
            <person name="Thompson L.S."/>
            <person name="Watkins K.L."/>
            <person name="Yang Q."/>
            <person name="Yu C."/>
            <person name="Zafar N."/>
            <person name="Zhou L."/>
            <person name="Kuske C.R."/>
        </authorList>
    </citation>
    <scope>NUCLEOTIDE SEQUENCE [LARGE SCALE GENOMIC DNA]</scope>
    <source>
        <strain evidence="7 8">Ellin345</strain>
    </source>
</reference>
<evidence type="ECO:0000313" key="8">
    <source>
        <dbReference type="Proteomes" id="UP000002432"/>
    </source>
</evidence>
<keyword evidence="1 4" id="KW-0489">Methyltransferase</keyword>
<feature type="binding site" evidence="4">
    <location>
        <position position="282"/>
    </location>
    <ligand>
        <name>S-adenosyl-L-methionine</name>
        <dbReference type="ChEBI" id="CHEBI:59789"/>
    </ligand>
</feature>
<protein>
    <submittedName>
        <fullName evidence="7">23S rRNA m(5)U-1939 methyltransferase</fullName>
        <ecNumber evidence="7">2.1.1.-</ecNumber>
    </submittedName>
</protein>
<dbReference type="eggNOG" id="COG2265">
    <property type="taxonomic scope" value="Bacteria"/>
</dbReference>
<evidence type="ECO:0000256" key="2">
    <source>
        <dbReference type="ARBA" id="ARBA00022679"/>
    </source>
</evidence>
<dbReference type="PROSITE" id="PS50926">
    <property type="entry name" value="TRAM"/>
    <property type="match status" value="1"/>
</dbReference>
<gene>
    <name evidence="7" type="ordered locus">Acid345_0138</name>
</gene>
<dbReference type="GO" id="GO:0070041">
    <property type="term" value="F:rRNA (uridine-C5-)-methyltransferase activity"/>
    <property type="evidence" value="ECO:0007669"/>
    <property type="project" value="TreeGrafter"/>
</dbReference>
<name>Q1IVF7_KORVE</name>
<dbReference type="Gene3D" id="3.40.50.150">
    <property type="entry name" value="Vaccinia Virus protein VP39"/>
    <property type="match status" value="1"/>
</dbReference>
<dbReference type="EC" id="2.1.1.-" evidence="7"/>
<dbReference type="PROSITE" id="PS01231">
    <property type="entry name" value="TRMA_2"/>
    <property type="match status" value="1"/>
</dbReference>
<dbReference type="NCBIfam" id="TIGR00479">
    <property type="entry name" value="rumA"/>
    <property type="match status" value="1"/>
</dbReference>
<dbReference type="PROSITE" id="PS51687">
    <property type="entry name" value="SAM_MT_RNA_M5U"/>
    <property type="match status" value="1"/>
</dbReference>
<evidence type="ECO:0000256" key="4">
    <source>
        <dbReference type="PROSITE-ProRule" id="PRU01024"/>
    </source>
</evidence>
<dbReference type="InterPro" id="IPR030390">
    <property type="entry name" value="MeTrfase_TrmA_AS"/>
</dbReference>
<evidence type="ECO:0000256" key="3">
    <source>
        <dbReference type="ARBA" id="ARBA00022691"/>
    </source>
</evidence>
<feature type="binding site" evidence="4">
    <location>
        <position position="329"/>
    </location>
    <ligand>
        <name>S-adenosyl-L-methionine</name>
        <dbReference type="ChEBI" id="CHEBI:59789"/>
    </ligand>
</feature>
<dbReference type="InterPro" id="IPR010280">
    <property type="entry name" value="U5_MeTrfase_fam"/>
</dbReference>